<dbReference type="GO" id="GO:0003677">
    <property type="term" value="F:DNA binding"/>
    <property type="evidence" value="ECO:0007669"/>
    <property type="project" value="InterPro"/>
</dbReference>
<keyword evidence="2" id="KW-1185">Reference proteome</keyword>
<evidence type="ECO:0008006" key="3">
    <source>
        <dbReference type="Google" id="ProtNLM"/>
    </source>
</evidence>
<dbReference type="AlphaFoldDB" id="A0A085GHF8"/>
<dbReference type="EMBL" id="JMPI01000021">
    <property type="protein sequence ID" value="KFC83153.1"/>
    <property type="molecule type" value="Genomic_DNA"/>
</dbReference>
<dbReference type="PANTHER" id="PTHR40275">
    <property type="entry name" value="SSL7038 PROTEIN"/>
    <property type="match status" value="1"/>
</dbReference>
<dbReference type="OrthoDB" id="9798416at2"/>
<dbReference type="PANTHER" id="PTHR40275:SF1">
    <property type="entry name" value="SSL7038 PROTEIN"/>
    <property type="match status" value="1"/>
</dbReference>
<gene>
    <name evidence="1" type="ORF">GBAG_0959</name>
</gene>
<protein>
    <recommendedName>
        <fullName evidence="3">Addiction module antidote protein</fullName>
    </recommendedName>
</protein>
<dbReference type="STRING" id="1006004.GBAG_0959"/>
<dbReference type="InterPro" id="IPR014057">
    <property type="entry name" value="HI1420"/>
</dbReference>
<dbReference type="RefSeq" id="WP_034493857.1">
    <property type="nucleotide sequence ID" value="NZ_JMPI01000021.1"/>
</dbReference>
<reference evidence="1 2" key="1">
    <citation type="submission" date="2014-05" db="EMBL/GenBank/DDBJ databases">
        <title>ATOL: Assembling a taxonomically balanced genome-scale reconstruction of the evolutionary history of the Enterobacteriaceae.</title>
        <authorList>
            <person name="Plunkett G.III."/>
            <person name="Neeno-Eckwall E.C."/>
            <person name="Glasner J.D."/>
            <person name="Perna N.T."/>
        </authorList>
    </citation>
    <scope>NUCLEOTIDE SEQUENCE [LARGE SCALE GENOMIC DNA]</scope>
    <source>
        <strain evidence="1 2">ATCC 33320</strain>
    </source>
</reference>
<dbReference type="eggNOG" id="COG3636">
    <property type="taxonomic scope" value="Bacteria"/>
</dbReference>
<evidence type="ECO:0000313" key="2">
    <source>
        <dbReference type="Proteomes" id="UP000028653"/>
    </source>
</evidence>
<dbReference type="Pfam" id="PF21716">
    <property type="entry name" value="dnstrm_HI1420"/>
    <property type="match status" value="1"/>
</dbReference>
<name>A0A085GHF8_9ENTR</name>
<accession>A0A085GHF8</accession>
<sequence>MKFNEFDQTVIEMLQEDPAFAVEYIKGAFAGLDEQNGEVLFLLALRRLVEARGGVSKIAAETKLNRETLYRTLSARGNPTISTTKKIINAAGIHFAELTG</sequence>
<proteinExistence type="predicted"/>
<dbReference type="SUPFAM" id="SSF47413">
    <property type="entry name" value="lambda repressor-like DNA-binding domains"/>
    <property type="match status" value="1"/>
</dbReference>
<dbReference type="InterPro" id="IPR010982">
    <property type="entry name" value="Lambda_DNA-bd_dom_sf"/>
</dbReference>
<organism evidence="1 2">
    <name type="scientific">Buttiauxella agrestis ATCC 33320</name>
    <dbReference type="NCBI Taxonomy" id="1006004"/>
    <lineage>
        <taxon>Bacteria</taxon>
        <taxon>Pseudomonadati</taxon>
        <taxon>Pseudomonadota</taxon>
        <taxon>Gammaproteobacteria</taxon>
        <taxon>Enterobacterales</taxon>
        <taxon>Enterobacteriaceae</taxon>
        <taxon>Buttiauxella</taxon>
    </lineage>
</organism>
<comment type="caution">
    <text evidence="1">The sequence shown here is derived from an EMBL/GenBank/DDBJ whole genome shotgun (WGS) entry which is preliminary data.</text>
</comment>
<evidence type="ECO:0000313" key="1">
    <source>
        <dbReference type="EMBL" id="KFC83153.1"/>
    </source>
</evidence>
<dbReference type="Proteomes" id="UP000028653">
    <property type="component" value="Unassembled WGS sequence"/>
</dbReference>